<evidence type="ECO:0000256" key="3">
    <source>
        <dbReference type="ARBA" id="ARBA00022475"/>
    </source>
</evidence>
<keyword evidence="6 8" id="KW-0472">Membrane</keyword>
<evidence type="ECO:0000256" key="4">
    <source>
        <dbReference type="ARBA" id="ARBA00022692"/>
    </source>
</evidence>
<evidence type="ECO:0000256" key="8">
    <source>
        <dbReference type="SAM" id="Phobius"/>
    </source>
</evidence>
<dbReference type="GO" id="GO:0022857">
    <property type="term" value="F:transmembrane transporter activity"/>
    <property type="evidence" value="ECO:0007669"/>
    <property type="project" value="InterPro"/>
</dbReference>
<comment type="caution">
    <text evidence="9">The sequence shown here is derived from an EMBL/GenBank/DDBJ whole genome shotgun (WGS) entry which is preliminary data.</text>
</comment>
<dbReference type="Proteomes" id="UP000569329">
    <property type="component" value="Unassembled WGS sequence"/>
</dbReference>
<keyword evidence="3" id="KW-1003">Cell membrane</keyword>
<evidence type="ECO:0000313" key="10">
    <source>
        <dbReference type="Proteomes" id="UP000569329"/>
    </source>
</evidence>
<protein>
    <submittedName>
        <fullName evidence="9">Uncharacterized protein</fullName>
    </submittedName>
</protein>
<feature type="compositionally biased region" description="Basic and acidic residues" evidence="7">
    <location>
        <begin position="193"/>
        <end position="203"/>
    </location>
</feature>
<dbReference type="EMBL" id="JACGWZ010000001">
    <property type="protein sequence ID" value="MBA8823994.1"/>
    <property type="molecule type" value="Genomic_DNA"/>
</dbReference>
<accession>A0A839DR50</accession>
<dbReference type="GO" id="GO:0005886">
    <property type="term" value="C:plasma membrane"/>
    <property type="evidence" value="ECO:0007669"/>
    <property type="project" value="UniProtKB-SubCell"/>
</dbReference>
<reference evidence="9 10" key="1">
    <citation type="submission" date="2020-07" db="EMBL/GenBank/DDBJ databases">
        <title>Sequencing the genomes of 1000 actinobacteria strains.</title>
        <authorList>
            <person name="Klenk H.-P."/>
        </authorList>
    </citation>
    <scope>NUCLEOTIDE SEQUENCE [LARGE SCALE GENOMIC DNA]</scope>
    <source>
        <strain evidence="9 10">DSM 45975</strain>
    </source>
</reference>
<name>A0A839DR50_9PSEU</name>
<dbReference type="InterPro" id="IPR000060">
    <property type="entry name" value="BCCT_transptr"/>
</dbReference>
<proteinExistence type="predicted"/>
<feature type="region of interest" description="Disordered" evidence="7">
    <location>
        <begin position="164"/>
        <end position="246"/>
    </location>
</feature>
<evidence type="ECO:0000256" key="5">
    <source>
        <dbReference type="ARBA" id="ARBA00022989"/>
    </source>
</evidence>
<dbReference type="Pfam" id="PF02028">
    <property type="entry name" value="BCCT"/>
    <property type="match status" value="1"/>
</dbReference>
<feature type="compositionally biased region" description="Polar residues" evidence="7">
    <location>
        <begin position="206"/>
        <end position="216"/>
    </location>
</feature>
<evidence type="ECO:0000256" key="6">
    <source>
        <dbReference type="ARBA" id="ARBA00023136"/>
    </source>
</evidence>
<keyword evidence="5 8" id="KW-1133">Transmembrane helix</keyword>
<feature type="compositionally biased region" description="Basic and acidic residues" evidence="7">
    <location>
        <begin position="237"/>
        <end position="246"/>
    </location>
</feature>
<keyword evidence="4 8" id="KW-0812">Transmembrane</keyword>
<dbReference type="AlphaFoldDB" id="A0A839DR50"/>
<keyword evidence="10" id="KW-1185">Reference proteome</keyword>
<gene>
    <name evidence="9" type="ORF">FHX42_001323</name>
</gene>
<sequence>MPRLFWAVITGVAAALLLLAGGEAALTVLQVSSIASAAPLSVIYALVVIALARMLRYEMATMPRYVRVRPRATPSALVSTARQQADDEEELQRNLRGLLKAQSNGTPSRGNLKHASAALGGLAVSPAAKPSTSTTNGVDTGVLAVYDVPARATTVDAETGTIASDDDSAFRNPIGGEVFDPGVHRLRRRGRTRDRAAPPETRLRQRSLTTPKQSITAGRPHERNGGSPAAVRWRTPVLHEPDRPGK</sequence>
<feature type="transmembrane region" description="Helical" evidence="8">
    <location>
        <begin position="34"/>
        <end position="55"/>
    </location>
</feature>
<evidence type="ECO:0000256" key="1">
    <source>
        <dbReference type="ARBA" id="ARBA00004651"/>
    </source>
</evidence>
<comment type="subcellular location">
    <subcellularLocation>
        <location evidence="1">Cell membrane</location>
        <topology evidence="1">Multi-pass membrane protein</topology>
    </subcellularLocation>
</comment>
<keyword evidence="2" id="KW-0813">Transport</keyword>
<evidence type="ECO:0000256" key="2">
    <source>
        <dbReference type="ARBA" id="ARBA00022448"/>
    </source>
</evidence>
<organism evidence="9 10">
    <name type="scientific">Halosaccharopolyspora lacisalsi</name>
    <dbReference type="NCBI Taxonomy" id="1000566"/>
    <lineage>
        <taxon>Bacteria</taxon>
        <taxon>Bacillati</taxon>
        <taxon>Actinomycetota</taxon>
        <taxon>Actinomycetes</taxon>
        <taxon>Pseudonocardiales</taxon>
        <taxon>Pseudonocardiaceae</taxon>
        <taxon>Halosaccharopolyspora</taxon>
    </lineage>
</organism>
<evidence type="ECO:0000256" key="7">
    <source>
        <dbReference type="SAM" id="MobiDB-lite"/>
    </source>
</evidence>
<evidence type="ECO:0000313" key="9">
    <source>
        <dbReference type="EMBL" id="MBA8823994.1"/>
    </source>
</evidence>